<keyword evidence="1" id="KW-0812">Transmembrane</keyword>
<keyword evidence="1" id="KW-1133">Transmembrane helix</keyword>
<keyword evidence="3" id="KW-1185">Reference proteome</keyword>
<dbReference type="RefSeq" id="WP_236824080.1">
    <property type="nucleotide sequence ID" value="NZ_CP016605.1"/>
</dbReference>
<protein>
    <submittedName>
        <fullName evidence="2">Uncharacterized protein</fullName>
    </submittedName>
</protein>
<evidence type="ECO:0000313" key="3">
    <source>
        <dbReference type="Proteomes" id="UP000294841"/>
    </source>
</evidence>
<dbReference type="EMBL" id="SLXI01000002">
    <property type="protein sequence ID" value="TCP13479.1"/>
    <property type="molecule type" value="Genomic_DNA"/>
</dbReference>
<feature type="transmembrane region" description="Helical" evidence="1">
    <location>
        <begin position="19"/>
        <end position="43"/>
    </location>
</feature>
<evidence type="ECO:0000256" key="1">
    <source>
        <dbReference type="SAM" id="Phobius"/>
    </source>
</evidence>
<dbReference type="AlphaFoldDB" id="A0A4R2N1P6"/>
<accession>A0A4R2N1P6</accession>
<gene>
    <name evidence="2" type="ORF">EV697_102365</name>
</gene>
<name>A0A4R2N1P6_9PAST</name>
<proteinExistence type="predicted"/>
<keyword evidence="1" id="KW-0472">Membrane</keyword>
<evidence type="ECO:0000313" key="2">
    <source>
        <dbReference type="EMBL" id="TCP13479.1"/>
    </source>
</evidence>
<reference evidence="2 3" key="1">
    <citation type="submission" date="2019-03" db="EMBL/GenBank/DDBJ databases">
        <title>Genomic Encyclopedia of Type Strains, Phase IV (KMG-IV): sequencing the most valuable type-strain genomes for metagenomic binning, comparative biology and taxonomic classification.</title>
        <authorList>
            <person name="Goeker M."/>
        </authorList>
    </citation>
    <scope>NUCLEOTIDE SEQUENCE [LARGE SCALE GENOMIC DNA]</scope>
    <source>
        <strain evidence="2 3">DSM 28231</strain>
    </source>
</reference>
<sequence length="200" mass="23382">MKCDDKSCSTTNPNSDTGFHFPCCMCLFVILFFMAMPFMRWITAEITTPIRQMMIGDKGIQIYVKPEEWRKLRGITTIADPNSTLEWDDLIKGEDMDIIFPEFIEFNGIKYKASYIDKKTRIIHYRNKKYRELPYFWTLGTDYRLYYDPIIHKTIAISEDASGAYPNYLAGGGNSVGGIAKEDSNYNKLREYLRQNYTFN</sequence>
<organism evidence="2 3">
    <name type="scientific">Bisgaardia hudsonensis</name>
    <dbReference type="NCBI Taxonomy" id="109472"/>
    <lineage>
        <taxon>Bacteria</taxon>
        <taxon>Pseudomonadati</taxon>
        <taxon>Pseudomonadota</taxon>
        <taxon>Gammaproteobacteria</taxon>
        <taxon>Pasteurellales</taxon>
        <taxon>Pasteurellaceae</taxon>
        <taxon>Bisgaardia</taxon>
    </lineage>
</organism>
<dbReference type="Proteomes" id="UP000294841">
    <property type="component" value="Unassembled WGS sequence"/>
</dbReference>
<comment type="caution">
    <text evidence="2">The sequence shown here is derived from an EMBL/GenBank/DDBJ whole genome shotgun (WGS) entry which is preliminary data.</text>
</comment>